<protein>
    <submittedName>
        <fullName evidence="1">Uncharacterized protein</fullName>
    </submittedName>
</protein>
<dbReference type="Proteomes" id="UP001066276">
    <property type="component" value="Chromosome 1_2"/>
</dbReference>
<keyword evidence="2" id="KW-1185">Reference proteome</keyword>
<evidence type="ECO:0000313" key="1">
    <source>
        <dbReference type="EMBL" id="KAJ1208735.1"/>
    </source>
</evidence>
<accession>A0AAV7W767</accession>
<proteinExistence type="predicted"/>
<reference evidence="1" key="1">
    <citation type="journal article" date="2022" name="bioRxiv">
        <title>Sequencing and chromosome-scale assembly of the giantPleurodeles waltlgenome.</title>
        <authorList>
            <person name="Brown T."/>
            <person name="Elewa A."/>
            <person name="Iarovenko S."/>
            <person name="Subramanian E."/>
            <person name="Araus A.J."/>
            <person name="Petzold A."/>
            <person name="Susuki M."/>
            <person name="Suzuki K.-i.T."/>
            <person name="Hayashi T."/>
            <person name="Toyoda A."/>
            <person name="Oliveira C."/>
            <person name="Osipova E."/>
            <person name="Leigh N.D."/>
            <person name="Simon A."/>
            <person name="Yun M.H."/>
        </authorList>
    </citation>
    <scope>NUCLEOTIDE SEQUENCE</scope>
    <source>
        <strain evidence="1">20211129_DDA</strain>
        <tissue evidence="1">Liver</tissue>
    </source>
</reference>
<comment type="caution">
    <text evidence="1">The sequence shown here is derived from an EMBL/GenBank/DDBJ whole genome shotgun (WGS) entry which is preliminary data.</text>
</comment>
<dbReference type="AlphaFoldDB" id="A0AAV7W767"/>
<organism evidence="1 2">
    <name type="scientific">Pleurodeles waltl</name>
    <name type="common">Iberian ribbed newt</name>
    <dbReference type="NCBI Taxonomy" id="8319"/>
    <lineage>
        <taxon>Eukaryota</taxon>
        <taxon>Metazoa</taxon>
        <taxon>Chordata</taxon>
        <taxon>Craniata</taxon>
        <taxon>Vertebrata</taxon>
        <taxon>Euteleostomi</taxon>
        <taxon>Amphibia</taxon>
        <taxon>Batrachia</taxon>
        <taxon>Caudata</taxon>
        <taxon>Salamandroidea</taxon>
        <taxon>Salamandridae</taxon>
        <taxon>Pleurodelinae</taxon>
        <taxon>Pleurodeles</taxon>
    </lineage>
</organism>
<gene>
    <name evidence="1" type="ORF">NDU88_004118</name>
</gene>
<sequence>MKSAVVRLQEKSSARLKHARDWHPRSTGVGWNVPQGPRRAFCRYPQGTRRKCFQEDLRRSPGRKGSASGETRHPRVTYVQWSRCAILKPRRAPYLLQEECTECITGEPPPGANGCSKIVTSTEGRSPRCLGLTVCPPPSNGIP</sequence>
<evidence type="ECO:0000313" key="2">
    <source>
        <dbReference type="Proteomes" id="UP001066276"/>
    </source>
</evidence>
<name>A0AAV7W767_PLEWA</name>
<dbReference type="EMBL" id="JANPWB010000002">
    <property type="protein sequence ID" value="KAJ1208735.1"/>
    <property type="molecule type" value="Genomic_DNA"/>
</dbReference>